<evidence type="ECO:0000259" key="1">
    <source>
        <dbReference type="Pfam" id="PF07905"/>
    </source>
</evidence>
<reference evidence="4" key="1">
    <citation type="submission" date="2020-12" db="EMBL/GenBank/DDBJ databases">
        <title>Clostridium thailandense sp. nov., a novel acetogenic bacterium isolated from peat land soil in Thailand.</title>
        <authorList>
            <person name="Chaikitkaew S."/>
            <person name="Birkeland N.K."/>
        </authorList>
    </citation>
    <scope>NUCLEOTIDE SEQUENCE</scope>
    <source>
        <strain evidence="4">PL3</strain>
    </source>
</reference>
<organism evidence="4 5">
    <name type="scientific">Clostridium thailandense</name>
    <dbReference type="NCBI Taxonomy" id="2794346"/>
    <lineage>
        <taxon>Bacteria</taxon>
        <taxon>Bacillati</taxon>
        <taxon>Bacillota</taxon>
        <taxon>Clostridia</taxon>
        <taxon>Eubacteriales</taxon>
        <taxon>Clostridiaceae</taxon>
        <taxon>Clostridium</taxon>
    </lineage>
</organism>
<proteinExistence type="predicted"/>
<dbReference type="InterPro" id="IPR025736">
    <property type="entry name" value="PucR_C-HTH_dom"/>
</dbReference>
<dbReference type="InterPro" id="IPR051448">
    <property type="entry name" value="CdaR-like_regulators"/>
</dbReference>
<dbReference type="Proteomes" id="UP000694308">
    <property type="component" value="Unassembled WGS sequence"/>
</dbReference>
<dbReference type="Pfam" id="PF13556">
    <property type="entry name" value="HTH_30"/>
    <property type="match status" value="1"/>
</dbReference>
<sequence>MPLSIRTLLEFNIFKDSIIKSGKNNLDNEILWIDIMELLEDTSFLQKGEFLIISDYNLDSENLHNNLILDLYLKEVSGLAIQTGYYLSEIPKYIINDSNKYNLPLIELPAKINFTAIAQAILRDSYGLNIKYYSSFYKNRSLLENLRMNKVPNLKEKLQITQRLNLNSNSYLCIFVLSIKNIHHNFIPKQNALAILNQIINYFYLKELPIILENFDDNIVFLISSQKELIPQNLTEDLLKILNSICEVQQDLSLLIGASNIFKDISHISNAYNEAFSSHSVLEKVNAHKGICFFKYIELFKALHLINCNENTIKFLYEKIKPLIEYDKIHKTTYFDTFKCFLNNDCNINITSEKLYIHRHTLSNRLEKIRELFYIDLSDTYSKITFSIAIYLFDFFT</sequence>
<accession>A0A949TNV9</accession>
<keyword evidence="5" id="KW-1185">Reference proteome</keyword>
<evidence type="ECO:0000259" key="2">
    <source>
        <dbReference type="Pfam" id="PF13556"/>
    </source>
</evidence>
<dbReference type="InterPro" id="IPR041522">
    <property type="entry name" value="CdaR_GGDEF"/>
</dbReference>
<name>A0A949TNV9_9CLOT</name>
<evidence type="ECO:0000259" key="3">
    <source>
        <dbReference type="Pfam" id="PF17853"/>
    </source>
</evidence>
<gene>
    <name evidence="4" type="ORF">I6U48_25760</name>
</gene>
<evidence type="ECO:0000313" key="5">
    <source>
        <dbReference type="Proteomes" id="UP000694308"/>
    </source>
</evidence>
<evidence type="ECO:0000313" key="4">
    <source>
        <dbReference type="EMBL" id="MBV7276294.1"/>
    </source>
</evidence>
<feature type="domain" description="PucR C-terminal helix-turn-helix" evidence="2">
    <location>
        <begin position="336"/>
        <end position="390"/>
    </location>
</feature>
<dbReference type="InterPro" id="IPR012914">
    <property type="entry name" value="PucR_dom"/>
</dbReference>
<dbReference type="Pfam" id="PF07905">
    <property type="entry name" value="PucR"/>
    <property type="match status" value="1"/>
</dbReference>
<protein>
    <submittedName>
        <fullName evidence="4">PucR family transcriptional regulator ligand-binding domain-containing protein</fullName>
    </submittedName>
</protein>
<dbReference type="PANTHER" id="PTHR33744:SF16">
    <property type="entry name" value="CARBOHYDRATE DIACID REGULATOR"/>
    <property type="match status" value="1"/>
</dbReference>
<dbReference type="PANTHER" id="PTHR33744">
    <property type="entry name" value="CARBOHYDRATE DIACID REGULATOR"/>
    <property type="match status" value="1"/>
</dbReference>
<dbReference type="AlphaFoldDB" id="A0A949TNV9"/>
<dbReference type="RefSeq" id="WP_218323333.1">
    <property type="nucleotide sequence ID" value="NZ_JAEEGC010000168.1"/>
</dbReference>
<dbReference type="Pfam" id="PF17853">
    <property type="entry name" value="GGDEF_2"/>
    <property type="match status" value="1"/>
</dbReference>
<feature type="domain" description="Purine catabolism PurC-like" evidence="1">
    <location>
        <begin position="8"/>
        <end position="123"/>
    </location>
</feature>
<dbReference type="EMBL" id="JAEEGC010000168">
    <property type="protein sequence ID" value="MBV7276294.1"/>
    <property type="molecule type" value="Genomic_DNA"/>
</dbReference>
<feature type="domain" description="CdaR GGDEF-like" evidence="3">
    <location>
        <begin position="161"/>
        <end position="275"/>
    </location>
</feature>
<comment type="caution">
    <text evidence="4">The sequence shown here is derived from an EMBL/GenBank/DDBJ whole genome shotgun (WGS) entry which is preliminary data.</text>
</comment>